<evidence type="ECO:0000256" key="1">
    <source>
        <dbReference type="ARBA" id="ARBA00001968"/>
    </source>
</evidence>
<dbReference type="PROSITE" id="PS50950">
    <property type="entry name" value="ZF_THAP"/>
    <property type="match status" value="1"/>
</dbReference>
<name>A0A8B6F2Z8_MYTGA</name>
<evidence type="ECO:0000256" key="2">
    <source>
        <dbReference type="ARBA" id="ARBA00022723"/>
    </source>
</evidence>
<keyword evidence="4" id="KW-0862">Zinc</keyword>
<accession>A0A8B6F2Z8</accession>
<proteinExistence type="predicted"/>
<dbReference type="InterPro" id="IPR006612">
    <property type="entry name" value="THAP_Znf"/>
</dbReference>
<dbReference type="InterPro" id="IPR027806">
    <property type="entry name" value="HARBI1_dom"/>
</dbReference>
<evidence type="ECO:0000313" key="8">
    <source>
        <dbReference type="EMBL" id="VDI43786.1"/>
    </source>
</evidence>
<keyword evidence="5 6" id="KW-0238">DNA-binding</keyword>
<feature type="domain" description="THAP-type" evidence="7">
    <location>
        <begin position="9"/>
        <end position="93"/>
    </location>
</feature>
<evidence type="ECO:0000256" key="5">
    <source>
        <dbReference type="ARBA" id="ARBA00023125"/>
    </source>
</evidence>
<dbReference type="SUPFAM" id="SSF57716">
    <property type="entry name" value="Glucocorticoid receptor-like (DNA-binding domain)"/>
    <property type="match status" value="1"/>
</dbReference>
<dbReference type="InterPro" id="IPR027805">
    <property type="entry name" value="Transposase_HTH_dom"/>
</dbReference>
<dbReference type="GO" id="GO:0008270">
    <property type="term" value="F:zinc ion binding"/>
    <property type="evidence" value="ECO:0007669"/>
    <property type="project" value="UniProtKB-KW"/>
</dbReference>
<dbReference type="Proteomes" id="UP000596742">
    <property type="component" value="Unassembled WGS sequence"/>
</dbReference>
<dbReference type="Pfam" id="PF13613">
    <property type="entry name" value="HTH_Tnp_4"/>
    <property type="match status" value="1"/>
</dbReference>
<evidence type="ECO:0000256" key="6">
    <source>
        <dbReference type="PROSITE-ProRule" id="PRU00309"/>
    </source>
</evidence>
<keyword evidence="9" id="KW-1185">Reference proteome</keyword>
<dbReference type="Pfam" id="PF05485">
    <property type="entry name" value="THAP"/>
    <property type="match status" value="1"/>
</dbReference>
<sequence length="511" mass="58382">MNKQQQKKVTKWYHCAAEGCTSDDRKRAKYPYMQNVRFHSFPTEKKNPKLREKWLKLLRRDDAYFVPTFKQRVCSLHFVDGEPTSEHPYPELFSYNNFKNMTTPYGTSIPASDTVKKLSSARSRSSATSMPTEDGCVHVTDENVNLSSTIISLVILPTLTPTIDHAYSVRISDSYESKDQACQTILTGDDIDRLISLEKNRDVLLREAVVDIVTKNDESVKKYTGVPCKSQLIGIFGKQSTEDVNYQSVDRCKSGPPRKLSKFNEYILTLMKLRLAILSFVLGDLFGVSESRVSQIFTTWINLMHMVLTPCIKWPSRRNIKKYMPRSFQTSFPKTTGIIDCTEMFIQKPKSPTAQSRTYSTYKSHNTFKCLVCITPSGAFSFISDLWGGNTSDRYITEHSGFLDSIRPGDEIMADRGFTIRDLLTDRRATLVIPPFTKKCKWGKGKRLSAADVVKTKSIAKHRIHVERSIRRLKLFRMLSQVMDIKFKPLANQMVKVSGFICNLDKPLVTK</sequence>
<dbReference type="OrthoDB" id="6587225at2759"/>
<evidence type="ECO:0000256" key="4">
    <source>
        <dbReference type="ARBA" id="ARBA00022833"/>
    </source>
</evidence>
<comment type="cofactor">
    <cofactor evidence="1">
        <name>a divalent metal cation</name>
        <dbReference type="ChEBI" id="CHEBI:60240"/>
    </cofactor>
</comment>
<keyword evidence="3 6" id="KW-0863">Zinc-finger</keyword>
<comment type="caution">
    <text evidence="8">The sequence shown here is derived from an EMBL/GenBank/DDBJ whole genome shotgun (WGS) entry which is preliminary data.</text>
</comment>
<dbReference type="SMART" id="SM00980">
    <property type="entry name" value="THAP"/>
    <property type="match status" value="1"/>
</dbReference>
<dbReference type="AlphaFoldDB" id="A0A8B6F2Z8"/>
<reference evidence="8" key="1">
    <citation type="submission" date="2018-11" db="EMBL/GenBank/DDBJ databases">
        <authorList>
            <person name="Alioto T."/>
            <person name="Alioto T."/>
        </authorList>
    </citation>
    <scope>NUCLEOTIDE SEQUENCE</scope>
</reference>
<dbReference type="GO" id="GO:0003677">
    <property type="term" value="F:DNA binding"/>
    <property type="evidence" value="ECO:0007669"/>
    <property type="project" value="UniProtKB-UniRule"/>
</dbReference>
<dbReference type="Pfam" id="PF13359">
    <property type="entry name" value="DDE_Tnp_4"/>
    <property type="match status" value="1"/>
</dbReference>
<evidence type="ECO:0000256" key="3">
    <source>
        <dbReference type="ARBA" id="ARBA00022771"/>
    </source>
</evidence>
<dbReference type="PANTHER" id="PTHR23080">
    <property type="entry name" value="THAP DOMAIN PROTEIN"/>
    <property type="match status" value="1"/>
</dbReference>
<gene>
    <name evidence="8" type="ORF">MGAL_10B002355</name>
</gene>
<keyword evidence="2" id="KW-0479">Metal-binding</keyword>
<evidence type="ECO:0000259" key="7">
    <source>
        <dbReference type="PROSITE" id="PS50950"/>
    </source>
</evidence>
<dbReference type="EMBL" id="UYJE01006193">
    <property type="protein sequence ID" value="VDI43786.1"/>
    <property type="molecule type" value="Genomic_DNA"/>
</dbReference>
<protein>
    <recommendedName>
        <fullName evidence="7">THAP-type domain-containing protein</fullName>
    </recommendedName>
</protein>
<organism evidence="8 9">
    <name type="scientific">Mytilus galloprovincialis</name>
    <name type="common">Mediterranean mussel</name>
    <dbReference type="NCBI Taxonomy" id="29158"/>
    <lineage>
        <taxon>Eukaryota</taxon>
        <taxon>Metazoa</taxon>
        <taxon>Spiralia</taxon>
        <taxon>Lophotrochozoa</taxon>
        <taxon>Mollusca</taxon>
        <taxon>Bivalvia</taxon>
        <taxon>Autobranchia</taxon>
        <taxon>Pteriomorphia</taxon>
        <taxon>Mytilida</taxon>
        <taxon>Mytiloidea</taxon>
        <taxon>Mytilidae</taxon>
        <taxon>Mytilinae</taxon>
        <taxon>Mytilus</taxon>
    </lineage>
</organism>
<evidence type="ECO:0000313" key="9">
    <source>
        <dbReference type="Proteomes" id="UP000596742"/>
    </source>
</evidence>